<dbReference type="EMBL" id="CAUYUJ010020717">
    <property type="protein sequence ID" value="CAK0900048.1"/>
    <property type="molecule type" value="Genomic_DNA"/>
</dbReference>
<reference evidence="4" key="1">
    <citation type="submission" date="2023-10" db="EMBL/GenBank/DDBJ databases">
        <authorList>
            <person name="Chen Y."/>
            <person name="Shah S."/>
            <person name="Dougan E. K."/>
            <person name="Thang M."/>
            <person name="Chan C."/>
        </authorList>
    </citation>
    <scope>NUCLEOTIDE SEQUENCE [LARGE SCALE GENOMIC DNA]</scope>
</reference>
<evidence type="ECO:0000313" key="4">
    <source>
        <dbReference type="EMBL" id="CAK0900048.1"/>
    </source>
</evidence>
<dbReference type="SUPFAM" id="SSF53335">
    <property type="entry name" value="S-adenosyl-L-methionine-dependent methyltransferases"/>
    <property type="match status" value="1"/>
</dbReference>
<keyword evidence="2" id="KW-0732">Signal</keyword>
<protein>
    <recommendedName>
        <fullName evidence="3">DOT1 domain-containing protein</fullName>
    </recommendedName>
</protein>
<organism evidence="4 5">
    <name type="scientific">Prorocentrum cordatum</name>
    <dbReference type="NCBI Taxonomy" id="2364126"/>
    <lineage>
        <taxon>Eukaryota</taxon>
        <taxon>Sar</taxon>
        <taxon>Alveolata</taxon>
        <taxon>Dinophyceae</taxon>
        <taxon>Prorocentrales</taxon>
        <taxon>Prorocentraceae</taxon>
        <taxon>Prorocentrum</taxon>
    </lineage>
</organism>
<gene>
    <name evidence="4" type="ORF">PCOR1329_LOCUS77445</name>
</gene>
<dbReference type="InterPro" id="IPR029063">
    <property type="entry name" value="SAM-dependent_MTases_sf"/>
</dbReference>
<dbReference type="Gene3D" id="3.40.50.150">
    <property type="entry name" value="Vaccinia Virus protein VP39"/>
    <property type="match status" value="1"/>
</dbReference>
<name>A0ABN9XJR5_9DINO</name>
<dbReference type="Proteomes" id="UP001189429">
    <property type="component" value="Unassembled WGS sequence"/>
</dbReference>
<sequence>MRWRLLTLSAPLCLATAPPSDVFPLEGAACSAAAGRPPPKTPTAFEVLTSKWDALPLPDVPDFGSRWEPMLDELDKIFSNSSVVRAPTLESRSEAQQEVASALGDKAAAVYGEMLNIGTLGMLHHLGAQPGQRFYDLGSGTGKATMIAWLWGLHATGIELVSQRWQSACRALEAVRHTPQLRPPLTGGSMRQIKGNLAEIDVADADFVFSNSVMFPQELVRMMARHLGDSLRPGALVVCFQLLQTIDDRFVSLGKIMGPATWKLDQSWHVHKVVTSPADAPRQDEKLGEPQPGRLPDQVCELLAESDRPS</sequence>
<dbReference type="Pfam" id="PF08123">
    <property type="entry name" value="DOT1"/>
    <property type="match status" value="1"/>
</dbReference>
<evidence type="ECO:0000256" key="2">
    <source>
        <dbReference type="SAM" id="SignalP"/>
    </source>
</evidence>
<evidence type="ECO:0000259" key="3">
    <source>
        <dbReference type="Pfam" id="PF08123"/>
    </source>
</evidence>
<dbReference type="InterPro" id="IPR025789">
    <property type="entry name" value="DOT1_dom"/>
</dbReference>
<feature type="region of interest" description="Disordered" evidence="1">
    <location>
        <begin position="276"/>
        <end position="297"/>
    </location>
</feature>
<dbReference type="CDD" id="cd02440">
    <property type="entry name" value="AdoMet_MTases"/>
    <property type="match status" value="1"/>
</dbReference>
<feature type="chain" id="PRO_5046064590" description="DOT1 domain-containing protein" evidence="2">
    <location>
        <begin position="16"/>
        <end position="310"/>
    </location>
</feature>
<evidence type="ECO:0000256" key="1">
    <source>
        <dbReference type="SAM" id="MobiDB-lite"/>
    </source>
</evidence>
<comment type="caution">
    <text evidence="4">The sequence shown here is derived from an EMBL/GenBank/DDBJ whole genome shotgun (WGS) entry which is preliminary data.</text>
</comment>
<proteinExistence type="predicted"/>
<accession>A0ABN9XJR5</accession>
<feature type="signal peptide" evidence="2">
    <location>
        <begin position="1"/>
        <end position="15"/>
    </location>
</feature>
<feature type="domain" description="DOT1" evidence="3">
    <location>
        <begin position="108"/>
        <end position="241"/>
    </location>
</feature>
<evidence type="ECO:0000313" key="5">
    <source>
        <dbReference type="Proteomes" id="UP001189429"/>
    </source>
</evidence>
<keyword evidence="5" id="KW-1185">Reference proteome</keyword>